<dbReference type="GeneID" id="89451837"/>
<protein>
    <recommendedName>
        <fullName evidence="1">SGNH hydrolase-type esterase domain-containing protein</fullName>
    </recommendedName>
</protein>
<dbReference type="Gene3D" id="3.40.50.1110">
    <property type="entry name" value="SGNH hydrolase"/>
    <property type="match status" value="1"/>
</dbReference>
<accession>A3U4E6</accession>
<dbReference type="SUPFAM" id="SSF52266">
    <property type="entry name" value="SGNH hydrolase"/>
    <property type="match status" value="1"/>
</dbReference>
<dbReference type="GO" id="GO:0016788">
    <property type="term" value="F:hydrolase activity, acting on ester bonds"/>
    <property type="evidence" value="ECO:0007669"/>
    <property type="project" value="UniProtKB-ARBA"/>
</dbReference>
<dbReference type="PANTHER" id="PTHR30383">
    <property type="entry name" value="THIOESTERASE 1/PROTEASE 1/LYSOPHOSPHOLIPASE L1"/>
    <property type="match status" value="1"/>
</dbReference>
<dbReference type="EMBL" id="CP002046">
    <property type="protein sequence ID" value="EAP87113.1"/>
    <property type="molecule type" value="Genomic_DNA"/>
</dbReference>
<dbReference type="InterPro" id="IPR051532">
    <property type="entry name" value="Ester_Hydrolysis_Enzymes"/>
</dbReference>
<reference evidence="2 3" key="1">
    <citation type="journal article" date="2010" name="J. Bacteriol.">
        <title>The complete genome sequence of Croceibacter atlanticus HTCC2559T.</title>
        <authorList>
            <person name="Oh H.M."/>
            <person name="Kang I."/>
            <person name="Ferriera S."/>
            <person name="Giovannoni S.J."/>
            <person name="Cho J.C."/>
        </authorList>
    </citation>
    <scope>NUCLEOTIDE SEQUENCE [LARGE SCALE GENOMIC DNA]</scope>
    <source>
        <strain evidence="3">ATCC BAA-628 / HTCC2559 / KCTC 12090</strain>
    </source>
</reference>
<dbReference type="eggNOG" id="COG2755">
    <property type="taxonomic scope" value="Bacteria"/>
</dbReference>
<dbReference type="AlphaFoldDB" id="A3U4E6"/>
<organism evidence="2 3">
    <name type="scientific">Croceibacter atlanticus (strain ATCC BAA-628 / JCM 21780 / CIP 108009 / IAM 15332 / KCTC 12090 / HTCC2559)</name>
    <dbReference type="NCBI Taxonomy" id="216432"/>
    <lineage>
        <taxon>Bacteria</taxon>
        <taxon>Pseudomonadati</taxon>
        <taxon>Bacteroidota</taxon>
        <taxon>Flavobacteriia</taxon>
        <taxon>Flavobacteriales</taxon>
        <taxon>Flavobacteriaceae</taxon>
        <taxon>Croceibacter</taxon>
    </lineage>
</organism>
<dbReference type="HOGENOM" id="CLU_091355_0_0_10"/>
<sequence length="230" mass="26160">MKIQYTFQVLLVVLVCIFFQCKSVPVPDTKKGVSFLALGDSYTIGQNVSEDNRWPNQLKEALNRDGLKVRDIKIIAKTGWRTDDLISAINYRLDETETYDVVSVLIGVNNQYQKKSITTYEEDLKVVFEKAIKHSKKGAKGVFALNIPDYGSAPMLHHKAEQVAVEIDEFNTVFKKVASTYKIPVYDINTISKQAYSNESLIASDGLHPSGAQYKLWVEYMLPFVKQYFK</sequence>
<proteinExistence type="predicted"/>
<dbReference type="CDD" id="cd01832">
    <property type="entry name" value="SGNH_hydrolase_like_1"/>
    <property type="match status" value="1"/>
</dbReference>
<dbReference type="OrthoDB" id="158267at2"/>
<name>A3U4E6_CROAH</name>
<dbReference type="InterPro" id="IPR036514">
    <property type="entry name" value="SGNH_hydro_sf"/>
</dbReference>
<dbReference type="STRING" id="216432.CA2559_00120"/>
<evidence type="ECO:0000313" key="2">
    <source>
        <dbReference type="EMBL" id="EAP87113.1"/>
    </source>
</evidence>
<dbReference type="RefSeq" id="WP_013185795.1">
    <property type="nucleotide sequence ID" value="NC_014230.1"/>
</dbReference>
<evidence type="ECO:0000259" key="1">
    <source>
        <dbReference type="Pfam" id="PF13472"/>
    </source>
</evidence>
<feature type="domain" description="SGNH hydrolase-type esterase" evidence="1">
    <location>
        <begin position="37"/>
        <end position="216"/>
    </location>
</feature>
<evidence type="ECO:0000313" key="3">
    <source>
        <dbReference type="Proteomes" id="UP000002297"/>
    </source>
</evidence>
<keyword evidence="3" id="KW-1185">Reference proteome</keyword>
<dbReference type="Proteomes" id="UP000002297">
    <property type="component" value="Chromosome"/>
</dbReference>
<dbReference type="KEGG" id="cat:CA2559_00120"/>
<dbReference type="Pfam" id="PF13472">
    <property type="entry name" value="Lipase_GDSL_2"/>
    <property type="match status" value="1"/>
</dbReference>
<gene>
    <name evidence="2" type="ordered locus">CA2559_00120</name>
</gene>
<dbReference type="InterPro" id="IPR013830">
    <property type="entry name" value="SGNH_hydro"/>
</dbReference>